<dbReference type="SMART" id="SM00128">
    <property type="entry name" value="IPPc"/>
    <property type="match status" value="1"/>
</dbReference>
<accession>A0A7R9BMC9</accession>
<dbReference type="InterPro" id="IPR055471">
    <property type="entry name" value="DUF7043"/>
</dbReference>
<dbReference type="EMBL" id="CAJPEX010000675">
    <property type="protein sequence ID" value="CAG0916813.1"/>
    <property type="molecule type" value="Genomic_DNA"/>
</dbReference>
<evidence type="ECO:0000313" key="2">
    <source>
        <dbReference type="EMBL" id="CAD7276661.1"/>
    </source>
</evidence>
<dbReference type="EMBL" id="OA882712">
    <property type="protein sequence ID" value="CAD7276661.1"/>
    <property type="molecule type" value="Genomic_DNA"/>
</dbReference>
<evidence type="ECO:0000313" key="3">
    <source>
        <dbReference type="Proteomes" id="UP000678499"/>
    </source>
</evidence>
<dbReference type="InterPro" id="IPR036691">
    <property type="entry name" value="Endo/exonu/phosph_ase_sf"/>
</dbReference>
<dbReference type="InterPro" id="IPR055470">
    <property type="entry name" value="DUF7042"/>
</dbReference>
<evidence type="ECO:0000259" key="1">
    <source>
        <dbReference type="SMART" id="SM00128"/>
    </source>
</evidence>
<dbReference type="Pfam" id="PF23071">
    <property type="entry name" value="DUF7044"/>
    <property type="match status" value="1"/>
</dbReference>
<dbReference type="GO" id="GO:0046856">
    <property type="term" value="P:phosphatidylinositol dephosphorylation"/>
    <property type="evidence" value="ECO:0007669"/>
    <property type="project" value="InterPro"/>
</dbReference>
<protein>
    <recommendedName>
        <fullName evidence="1">Inositol polyphosphate-related phosphatase domain-containing protein</fullName>
    </recommendedName>
</protein>
<reference evidence="2" key="1">
    <citation type="submission" date="2020-11" db="EMBL/GenBank/DDBJ databases">
        <authorList>
            <person name="Tran Van P."/>
        </authorList>
    </citation>
    <scope>NUCLEOTIDE SEQUENCE</scope>
</reference>
<dbReference type="InterPro" id="IPR000300">
    <property type="entry name" value="IPPc"/>
</dbReference>
<sequence>MESNSVDGCDEDKEVEGLKELLAFSALEVENDEKEFFVSSSFVPRENVRSCSCSSVPGMSNKEGAMPKITSEYAKMRSWLVGSVCGESLLGPGELGRFFPDRKLTVHVVTWNMNGQVEDGPPPNLDDSLFPPEASTMADFYVIGTQESFPGKQLWEIRLQETLGPTHVLLHSVVLGTLHICMFLRRDLIWFCSVPDDGIISTRPPTNIKTKGAVCMAILFFGTSFLFIDSHLSSDQERVQERIQDYQRIISTVEIPSKLPIRHHGPGDDITARFDAVFWMGDLNFRLEAERESITNLVMQNGRPIFSQAALNFDQLNLLMKQGSVFKGFSEGKIAFPPTYKYETGTNSWDSSKARVPSYTDRILFKSKGRTEIACLSYNSVQSFMSSDHKPVWGLFSVSLRPGRDNIPLSAGLFQRDVYLEALRRRAMALEYKKRTKNVGSVACCVQILYLIFVFLTTDGMTPIWLLVLVPCLGLVEVESVLVPQDGPCSIPVIVRGSWFSREYGENVVTDIDADSMTRVGQCAWMRKFREDDIMFIFRERGGSRKVIPRRCHHCVRVYVRTINVLEKRETGCVDVPPEDLARAGGDITKTIDTICRQFDNAQEISTLFSENPTPINCRSSFEGVWHFTYKNQYRFTGECNHPAARLQSCQVPGSQFLIQNQKFNITYRPCSGMKDSLDAVVEYSCLGDWFIGKNHYIAVVNTKESRKDEKYRCMLRNRDDDLFVGATITAECNILKSPETSPERLRLTPIKAEAEVPGCSFPKDFSGEWINTANLDAEVVINDTHITETYYPDEGRYRETIYVCKQQRGSRFMVARMGIDGCQKDYVCFEFLQKHQNVIRYRRGTNMIITDFHTVCSWVQFPGKDHWLYNIWLAKNPVPIKCPVAGKFKFQQIGDVPFRTRILGGVTQSPRPNIYCKENISDFSVCGDQKEIWIDAEYCLSVDYLGRPVDIYSDPDYKLKCIGYWKENLRSYLITYDELDAFSKYRCWVYQRSDINQVLMSEAFGSFCDVRQNVSSYNATEGASVALSMVEYERERDQCPMFFDDGANPWEATEGFVRFFPFGNSASNVRFSGLSVTLCVVLYKVIM</sequence>
<dbReference type="Proteomes" id="UP000678499">
    <property type="component" value="Unassembled WGS sequence"/>
</dbReference>
<dbReference type="OrthoDB" id="9982946at2759"/>
<organism evidence="2">
    <name type="scientific">Notodromas monacha</name>
    <dbReference type="NCBI Taxonomy" id="399045"/>
    <lineage>
        <taxon>Eukaryota</taxon>
        <taxon>Metazoa</taxon>
        <taxon>Ecdysozoa</taxon>
        <taxon>Arthropoda</taxon>
        <taxon>Crustacea</taxon>
        <taxon>Oligostraca</taxon>
        <taxon>Ostracoda</taxon>
        <taxon>Podocopa</taxon>
        <taxon>Podocopida</taxon>
        <taxon>Cypridocopina</taxon>
        <taxon>Cypridoidea</taxon>
        <taxon>Cyprididae</taxon>
        <taxon>Notodromas</taxon>
    </lineage>
</organism>
<proteinExistence type="predicted"/>
<dbReference type="Pfam" id="PF23069">
    <property type="entry name" value="DUF7042"/>
    <property type="match status" value="2"/>
</dbReference>
<dbReference type="PANTHER" id="PTHR47039:SF1">
    <property type="entry name" value="INOSITOL POLYPHOSPHATE 5-PHOSPHATASE E"/>
    <property type="match status" value="1"/>
</dbReference>
<gene>
    <name evidence="2" type="ORF">NMOB1V02_LOCUS4412</name>
</gene>
<dbReference type="PANTHER" id="PTHR47039">
    <property type="entry name" value="INOSITOL POLYPHOSPHATE 5-PHOSPHATASE E"/>
    <property type="match status" value="1"/>
</dbReference>
<dbReference type="Pfam" id="PF23070">
    <property type="entry name" value="DUF7043"/>
    <property type="match status" value="1"/>
</dbReference>
<dbReference type="SUPFAM" id="SSF56219">
    <property type="entry name" value="DNase I-like"/>
    <property type="match status" value="1"/>
</dbReference>
<feature type="domain" description="Inositol polyphosphate-related phosphatase" evidence="1">
    <location>
        <begin position="102"/>
        <end position="404"/>
    </location>
</feature>
<dbReference type="GO" id="GO:0016791">
    <property type="term" value="F:phosphatase activity"/>
    <property type="evidence" value="ECO:0007669"/>
    <property type="project" value="InterPro"/>
</dbReference>
<keyword evidence="3" id="KW-1185">Reference proteome</keyword>
<name>A0A7R9BMC9_9CRUS</name>
<dbReference type="AlphaFoldDB" id="A0A7R9BMC9"/>
<dbReference type="Pfam" id="PF22669">
    <property type="entry name" value="Exo_endo_phos2"/>
    <property type="match status" value="1"/>
</dbReference>
<dbReference type="InterPro" id="IPR055472">
    <property type="entry name" value="DUF7044"/>
</dbReference>
<dbReference type="InterPro" id="IPR053321">
    <property type="entry name" value="IPP-5-Phosphatase_Type_IV"/>
</dbReference>
<dbReference type="Gene3D" id="3.60.10.10">
    <property type="entry name" value="Endonuclease/exonuclease/phosphatase"/>
    <property type="match status" value="1"/>
</dbReference>